<organism evidence="1 2">
    <name type="scientific">Trifolium medium</name>
    <dbReference type="NCBI Taxonomy" id="97028"/>
    <lineage>
        <taxon>Eukaryota</taxon>
        <taxon>Viridiplantae</taxon>
        <taxon>Streptophyta</taxon>
        <taxon>Embryophyta</taxon>
        <taxon>Tracheophyta</taxon>
        <taxon>Spermatophyta</taxon>
        <taxon>Magnoliopsida</taxon>
        <taxon>eudicotyledons</taxon>
        <taxon>Gunneridae</taxon>
        <taxon>Pentapetalae</taxon>
        <taxon>rosids</taxon>
        <taxon>fabids</taxon>
        <taxon>Fabales</taxon>
        <taxon>Fabaceae</taxon>
        <taxon>Papilionoideae</taxon>
        <taxon>50 kb inversion clade</taxon>
        <taxon>NPAAA clade</taxon>
        <taxon>Hologalegina</taxon>
        <taxon>IRL clade</taxon>
        <taxon>Trifolieae</taxon>
        <taxon>Trifolium</taxon>
    </lineage>
</organism>
<proteinExistence type="predicted"/>
<accession>A0A392SMJ0</accession>
<name>A0A392SMJ0_9FABA</name>
<feature type="non-terminal residue" evidence="1">
    <location>
        <position position="1"/>
    </location>
</feature>
<protein>
    <submittedName>
        <fullName evidence="1">Uncharacterized protein</fullName>
    </submittedName>
</protein>
<reference evidence="1 2" key="1">
    <citation type="journal article" date="2018" name="Front. Plant Sci.">
        <title>Red Clover (Trifolium pratense) and Zigzag Clover (T. medium) - A Picture of Genomic Similarities and Differences.</title>
        <authorList>
            <person name="Dluhosova J."/>
            <person name="Istvanek J."/>
            <person name="Nedelnik J."/>
            <person name="Repkova J."/>
        </authorList>
    </citation>
    <scope>NUCLEOTIDE SEQUENCE [LARGE SCALE GENOMIC DNA]</scope>
    <source>
        <strain evidence="2">cv. 10/8</strain>
        <tissue evidence="1">Leaf</tissue>
    </source>
</reference>
<dbReference type="Proteomes" id="UP000265520">
    <property type="component" value="Unassembled WGS sequence"/>
</dbReference>
<dbReference type="EMBL" id="LXQA010411548">
    <property type="protein sequence ID" value="MCI50108.1"/>
    <property type="molecule type" value="Genomic_DNA"/>
</dbReference>
<dbReference type="AlphaFoldDB" id="A0A392SMJ0"/>
<evidence type="ECO:0000313" key="2">
    <source>
        <dbReference type="Proteomes" id="UP000265520"/>
    </source>
</evidence>
<evidence type="ECO:0000313" key="1">
    <source>
        <dbReference type="EMBL" id="MCI50108.1"/>
    </source>
</evidence>
<comment type="caution">
    <text evidence="1">The sequence shown here is derived from an EMBL/GenBank/DDBJ whole genome shotgun (WGS) entry which is preliminary data.</text>
</comment>
<keyword evidence="2" id="KW-1185">Reference proteome</keyword>
<sequence length="41" mass="4531">IHDGGAAGDEQNLRQNTTWAESRVAIEKMVSRLASREQCCV</sequence>